<evidence type="ECO:0000313" key="2">
    <source>
        <dbReference type="Proteomes" id="UP000501237"/>
    </source>
</evidence>
<dbReference type="Proteomes" id="UP000501237">
    <property type="component" value="Chromosome"/>
</dbReference>
<dbReference type="EMBL" id="AP022642">
    <property type="protein sequence ID" value="BCA28746.1"/>
    <property type="molecule type" value="Genomic_DNA"/>
</dbReference>
<organism evidence="1 2">
    <name type="scientific">Metapseudomonas otitidis</name>
    <dbReference type="NCBI Taxonomy" id="319939"/>
    <lineage>
        <taxon>Bacteria</taxon>
        <taxon>Pseudomonadati</taxon>
        <taxon>Pseudomonadota</taxon>
        <taxon>Gammaproteobacteria</taxon>
        <taxon>Pseudomonadales</taxon>
        <taxon>Pseudomonadaceae</taxon>
        <taxon>Metapseudomonas</taxon>
    </lineage>
</organism>
<accession>A0A679GD43</accession>
<dbReference type="AlphaFoldDB" id="A0A679GD43"/>
<dbReference type="KEGG" id="poj:PtoMrB4_27230"/>
<sequence length="128" mass="14494">MPDATLLPRPHQDLLLRDIRAPEQTLFDTAPLNDPLRFPTLEDFSDEVLDVRRDSPPEACRDLGNYRLVQATHLVQRIRDELEADGNPHAAHQRERLLSGLEALLMDAYLMFARSQPGIAPPPRKPVA</sequence>
<name>A0A679GD43_9GAMM</name>
<proteinExistence type="predicted"/>
<dbReference type="RefSeq" id="WP_172433598.1">
    <property type="nucleotide sequence ID" value="NZ_AP022642.1"/>
</dbReference>
<protein>
    <submittedName>
        <fullName evidence="1">Uncharacterized protein</fullName>
    </submittedName>
</protein>
<gene>
    <name evidence="1" type="ORF">PtoMrB4_27230</name>
</gene>
<dbReference type="GeneID" id="57397941"/>
<evidence type="ECO:0000313" key="1">
    <source>
        <dbReference type="EMBL" id="BCA28746.1"/>
    </source>
</evidence>
<reference evidence="1 2" key="1">
    <citation type="journal article" date="2020" name="Microbiol. Resour. Announc.">
        <title>Complete genome sequence of Pseudomonas otitidis strain MrB4, isolated from Lake Biwa in Japan.</title>
        <authorList>
            <person name="Miyazaki K."/>
            <person name="Hase E."/>
            <person name="Maruya T."/>
        </authorList>
    </citation>
    <scope>NUCLEOTIDE SEQUENCE [LARGE SCALE GENOMIC DNA]</scope>
    <source>
        <strain evidence="1 2">MrB4</strain>
    </source>
</reference>